<feature type="coiled-coil region" evidence="1">
    <location>
        <begin position="54"/>
        <end position="234"/>
    </location>
</feature>
<organism evidence="2 3">
    <name type="scientific">Lamprobacter modestohalophilus</name>
    <dbReference type="NCBI Taxonomy" id="1064514"/>
    <lineage>
        <taxon>Bacteria</taxon>
        <taxon>Pseudomonadati</taxon>
        <taxon>Pseudomonadota</taxon>
        <taxon>Gammaproteobacteria</taxon>
        <taxon>Chromatiales</taxon>
        <taxon>Chromatiaceae</taxon>
        <taxon>Lamprobacter</taxon>
    </lineage>
</organism>
<proteinExistence type="predicted"/>
<protein>
    <recommendedName>
        <fullName evidence="4">DUF2130 domain-containing protein</fullName>
    </recommendedName>
</protein>
<gene>
    <name evidence="2" type="ORF">CKO42_24635</name>
</gene>
<reference evidence="2 3" key="1">
    <citation type="journal article" date="2020" name="Microorganisms">
        <title>Osmotic Adaptation and Compatible Solute Biosynthesis of Phototrophic Bacteria as Revealed from Genome Analyses.</title>
        <authorList>
            <person name="Imhoff J.F."/>
            <person name="Rahn T."/>
            <person name="Kunzel S."/>
            <person name="Keller A."/>
            <person name="Neulinger S.C."/>
        </authorList>
    </citation>
    <scope>NUCLEOTIDE SEQUENCE [LARGE SCALE GENOMIC DNA]</scope>
    <source>
        <strain evidence="2 3">DSM 25653</strain>
    </source>
</reference>
<comment type="caution">
    <text evidence="2">The sequence shown here is derived from an EMBL/GenBank/DDBJ whole genome shotgun (WGS) entry which is preliminary data.</text>
</comment>
<evidence type="ECO:0000313" key="3">
    <source>
        <dbReference type="Proteomes" id="UP001138768"/>
    </source>
</evidence>
<sequence>MTLEHCLDMNGTTIHCPNCDHEFALSEVLQRQIRNDLERRLKTEHEQRLQRVIAETEQRARGELGLELKDLQNQLSEHTRKAEDAQARELKLREEKRALEEASKRQAEQIRTELEAALREEQSAQLSKDKAAMEAKLREQSALELAQLQADLNAQREKARIAEAAELALRQEKSKLEERAEQLDLEIARKVDAEKQKLELHLRETFAKAQDLKLKEKEKQISDLREALDDAKRRSELGSQELQGEVLELDIQAQLERQFPADQIAPVPKGMRGADIIHQVSNDRFQVCGTIVWESKNTKGWQANWIDKLKQDQRNVGASAAVIVSVALPNEIQGFGRIDGVWVCSLQLWPALAMALREQLIQVSQAQAALAGKGEKMELLYEYLAGTEFRQRVEAIVEAFEAMQLQVQRERRAMEKQWSEREKQLQRVLSSTAGMYGALQGIVGSGLAAIPALDLENEPRLNAGSGG</sequence>
<name>A0A9X1B6E9_9GAMM</name>
<evidence type="ECO:0008006" key="4">
    <source>
        <dbReference type="Google" id="ProtNLM"/>
    </source>
</evidence>
<dbReference type="Pfam" id="PF09903">
    <property type="entry name" value="DUF2130"/>
    <property type="match status" value="1"/>
</dbReference>
<evidence type="ECO:0000313" key="2">
    <source>
        <dbReference type="EMBL" id="MBK1621540.1"/>
    </source>
</evidence>
<accession>A0A9X1B6E9</accession>
<dbReference type="EMBL" id="NRRY01000082">
    <property type="protein sequence ID" value="MBK1621540.1"/>
    <property type="molecule type" value="Genomic_DNA"/>
</dbReference>
<dbReference type="AlphaFoldDB" id="A0A9X1B6E9"/>
<dbReference type="Proteomes" id="UP001138768">
    <property type="component" value="Unassembled WGS sequence"/>
</dbReference>
<keyword evidence="3" id="KW-1185">Reference proteome</keyword>
<keyword evidence="1" id="KW-0175">Coiled coil</keyword>
<evidence type="ECO:0000256" key="1">
    <source>
        <dbReference type="SAM" id="Coils"/>
    </source>
</evidence>
<dbReference type="InterPro" id="IPR019219">
    <property type="entry name" value="DUF2130"/>
</dbReference>